<evidence type="ECO:0000259" key="8">
    <source>
        <dbReference type="Pfam" id="PF06429"/>
    </source>
</evidence>
<proteinExistence type="inferred from homology"/>
<feature type="coiled-coil region" evidence="7">
    <location>
        <begin position="161"/>
        <end position="188"/>
    </location>
</feature>
<keyword evidence="5" id="KW-0964">Secreted</keyword>
<feature type="domain" description="Flagellar basal-body/hook protein C-terminal" evidence="8">
    <location>
        <begin position="596"/>
        <end position="633"/>
    </location>
</feature>
<feature type="domain" description="Flagellar hook-associated protein FlgK helical" evidence="10">
    <location>
        <begin position="92"/>
        <end position="326"/>
    </location>
</feature>
<evidence type="ECO:0000256" key="5">
    <source>
        <dbReference type="ARBA" id="ARBA00022525"/>
    </source>
</evidence>
<dbReference type="InterPro" id="IPR049119">
    <property type="entry name" value="FlgK_D2-like"/>
</dbReference>
<keyword evidence="11" id="KW-0969">Cilium</keyword>
<keyword evidence="7" id="KW-0175">Coiled coil</keyword>
<keyword evidence="11" id="KW-0282">Flagellum</keyword>
<evidence type="ECO:0000256" key="7">
    <source>
        <dbReference type="SAM" id="Coils"/>
    </source>
</evidence>
<keyword evidence="11" id="KW-0966">Cell projection</keyword>
<keyword evidence="12" id="KW-1185">Reference proteome</keyword>
<reference evidence="11 12" key="1">
    <citation type="journal article" date="2015" name="Genome Announc.">
        <title>Complete Genome Sequence of Cupriavidus basilensis 4G11, Isolated from the Oak Ridge Field Research Center Site.</title>
        <authorList>
            <person name="Ray J."/>
            <person name="Waters R.J."/>
            <person name="Skerker J.M."/>
            <person name="Kuehl J.V."/>
            <person name="Price M.N."/>
            <person name="Huang J."/>
            <person name="Chakraborty R."/>
            <person name="Arkin A.P."/>
            <person name="Deutschbauer A."/>
        </authorList>
    </citation>
    <scope>NUCLEOTIDE SEQUENCE [LARGE SCALE GENOMIC DNA]</scope>
    <source>
        <strain evidence="11">4G11</strain>
    </source>
</reference>
<evidence type="ECO:0000259" key="9">
    <source>
        <dbReference type="Pfam" id="PF21158"/>
    </source>
</evidence>
<evidence type="ECO:0000256" key="2">
    <source>
        <dbReference type="ARBA" id="ARBA00004613"/>
    </source>
</evidence>
<dbReference type="PANTHER" id="PTHR30033">
    <property type="entry name" value="FLAGELLAR HOOK-ASSOCIATED PROTEIN 1"/>
    <property type="match status" value="1"/>
</dbReference>
<evidence type="ECO:0000313" key="12">
    <source>
        <dbReference type="Proteomes" id="UP000031843"/>
    </source>
</evidence>
<evidence type="ECO:0000313" key="11">
    <source>
        <dbReference type="EMBL" id="AJG24696.1"/>
    </source>
</evidence>
<dbReference type="SUPFAM" id="SSF64518">
    <property type="entry name" value="Phase 1 flagellin"/>
    <property type="match status" value="2"/>
</dbReference>
<comment type="similarity">
    <text evidence="3">Belongs to the flagella basal body rod proteins family.</text>
</comment>
<dbReference type="Pfam" id="PF06429">
    <property type="entry name" value="Flg_bbr_C"/>
    <property type="match status" value="1"/>
</dbReference>
<dbReference type="InterPro" id="IPR053927">
    <property type="entry name" value="FlgK_helical"/>
</dbReference>
<dbReference type="PRINTS" id="PR01005">
    <property type="entry name" value="FLGHOOKAP1"/>
</dbReference>
<comment type="subcellular location">
    <subcellularLocation>
        <location evidence="1">Bacterial flagellum</location>
    </subcellularLocation>
    <subcellularLocation>
        <location evidence="2">Secreted</location>
    </subcellularLocation>
</comment>
<feature type="domain" description="Flagellar hook-associated protein 1 D2-like" evidence="9">
    <location>
        <begin position="336"/>
        <end position="417"/>
    </location>
</feature>
<dbReference type="KEGG" id="cbw:RR42_s3115"/>
<name>A0A0C4YW27_9BURK</name>
<dbReference type="Proteomes" id="UP000031843">
    <property type="component" value="Chromosome secondary"/>
</dbReference>
<accession>A0A0C4YW27</accession>
<dbReference type="Pfam" id="PF21158">
    <property type="entry name" value="flgK_1st_1"/>
    <property type="match status" value="1"/>
</dbReference>
<dbReference type="GO" id="GO:0005576">
    <property type="term" value="C:extracellular region"/>
    <property type="evidence" value="ECO:0007669"/>
    <property type="project" value="UniProtKB-SubCell"/>
</dbReference>
<evidence type="ECO:0000256" key="1">
    <source>
        <dbReference type="ARBA" id="ARBA00004365"/>
    </source>
</evidence>
<dbReference type="PANTHER" id="PTHR30033:SF1">
    <property type="entry name" value="FLAGELLAR HOOK-ASSOCIATED PROTEIN 1"/>
    <property type="match status" value="1"/>
</dbReference>
<protein>
    <recommendedName>
        <fullName evidence="4">Flagellar hook-associated protein 1</fullName>
    </recommendedName>
</protein>
<dbReference type="NCBIfam" id="TIGR02492">
    <property type="entry name" value="flgK_ends"/>
    <property type="match status" value="1"/>
</dbReference>
<organism evidence="11 12">
    <name type="scientific">Cupriavidus basilensis</name>
    <dbReference type="NCBI Taxonomy" id="68895"/>
    <lineage>
        <taxon>Bacteria</taxon>
        <taxon>Pseudomonadati</taxon>
        <taxon>Pseudomonadota</taxon>
        <taxon>Betaproteobacteria</taxon>
        <taxon>Burkholderiales</taxon>
        <taxon>Burkholderiaceae</taxon>
        <taxon>Cupriavidus</taxon>
    </lineage>
</organism>
<dbReference type="OrthoDB" id="9802553at2"/>
<evidence type="ECO:0000256" key="6">
    <source>
        <dbReference type="ARBA" id="ARBA00023143"/>
    </source>
</evidence>
<evidence type="ECO:0000256" key="3">
    <source>
        <dbReference type="ARBA" id="ARBA00009677"/>
    </source>
</evidence>
<dbReference type="GO" id="GO:0009424">
    <property type="term" value="C:bacterial-type flagellum hook"/>
    <property type="evidence" value="ECO:0007669"/>
    <property type="project" value="InterPro"/>
</dbReference>
<dbReference type="InterPro" id="IPR002371">
    <property type="entry name" value="FlgK"/>
</dbReference>
<gene>
    <name evidence="11" type="ORF">RR42_s3115</name>
</gene>
<dbReference type="STRING" id="68895.RR42_s3115"/>
<dbReference type="RefSeq" id="WP_043356990.1">
    <property type="nucleotide sequence ID" value="NZ_CP010537.1"/>
</dbReference>
<evidence type="ECO:0000259" key="10">
    <source>
        <dbReference type="Pfam" id="PF22638"/>
    </source>
</evidence>
<evidence type="ECO:0000256" key="4">
    <source>
        <dbReference type="ARBA" id="ARBA00016244"/>
    </source>
</evidence>
<dbReference type="Pfam" id="PF22638">
    <property type="entry name" value="FlgK_D1"/>
    <property type="match status" value="1"/>
</dbReference>
<dbReference type="EMBL" id="CP010537">
    <property type="protein sequence ID" value="AJG24696.1"/>
    <property type="molecule type" value="Genomic_DNA"/>
</dbReference>
<dbReference type="GO" id="GO:0005198">
    <property type="term" value="F:structural molecule activity"/>
    <property type="evidence" value="ECO:0007669"/>
    <property type="project" value="InterPro"/>
</dbReference>
<keyword evidence="6" id="KW-0975">Bacterial flagellum</keyword>
<dbReference type="InterPro" id="IPR010930">
    <property type="entry name" value="Flg_bb/hook_C_dom"/>
</dbReference>
<sequence length="637" mass="66098">MSLFNIGLSGLNTAQNALTTVGHNISNAATAGYTRQNTLIASAGGQYTSSGFFGQGSNTTSVVRVYDEFLTGQLRNAQSASAQLSTYSSQIGQIDNLLADQTGGIAPLMQKFFAAVQGVSDTPADPAARQNMINAGQSLTGQVRAANSYFQQLRDGVNTQLQSSVTQINAYSQQLAKLNDQITRATAAGGGQPPNDLLDQRDQMVSQLTQLVGVKVVPQDNTYNVFVGNGQPLVMGSNSYDLKAVQSSADPSRITIAYTQANGNVTEMDESTLTGGSVGGLLKFRTESLDPAQNAIGRLSVTLAQTFNDQHKLGVDLTGQIGGNLFKLGTPVTLPKSSNTGTSLVSASISNTSLLTTSDYTLTYDGTNYSLTRMSDNTVVATQAGATATYPLTLSADGVDVKIPTAMSANDSYQIQPTRNVAASMDMAITDPAKIAAAGPLRVSAGTTNTGTGTAKVSNVAQGFSLPATTITAKFNGANYVFTDATGAPVVPTSGPTPSGTATQYAFNGVTVSFDGTPKTGDSFTLAPNLSGVSDNGNALALAKLQTTKTIGGVSSYNDAFAQLVNDVGSRAKSVQIASTSQDSVTTQVQTAQQGISGVNMDEETVSMLRFQQLYQANAKVIQTATTLFDTIIGIGR</sequence>
<dbReference type="GO" id="GO:0044780">
    <property type="term" value="P:bacterial-type flagellum assembly"/>
    <property type="evidence" value="ECO:0007669"/>
    <property type="project" value="InterPro"/>
</dbReference>
<dbReference type="AlphaFoldDB" id="A0A0C4YW27"/>